<keyword evidence="1" id="KW-0812">Transmembrane</keyword>
<keyword evidence="1" id="KW-0472">Membrane</keyword>
<feature type="transmembrane region" description="Helical" evidence="1">
    <location>
        <begin position="176"/>
        <end position="204"/>
    </location>
</feature>
<dbReference type="AlphaFoldDB" id="L1LG22"/>
<dbReference type="STRING" id="1537102.L1LG22"/>
<dbReference type="eggNOG" id="ENOG502S9BZ">
    <property type="taxonomic scope" value="Eukaryota"/>
</dbReference>
<dbReference type="KEGG" id="beq:BEWA_041460"/>
<dbReference type="OrthoDB" id="367226at2759"/>
<evidence type="ECO:0000313" key="3">
    <source>
        <dbReference type="Proteomes" id="UP000031512"/>
    </source>
</evidence>
<dbReference type="Proteomes" id="UP000031512">
    <property type="component" value="Unassembled WGS sequence"/>
</dbReference>
<accession>L1LG22</accession>
<comment type="caution">
    <text evidence="2">The sequence shown here is derived from an EMBL/GenBank/DDBJ whole genome shotgun (WGS) entry which is preliminary data.</text>
</comment>
<proteinExistence type="predicted"/>
<feature type="transmembrane region" description="Helical" evidence="1">
    <location>
        <begin position="120"/>
        <end position="140"/>
    </location>
</feature>
<reference evidence="2 3" key="1">
    <citation type="journal article" date="2012" name="BMC Genomics">
        <title>Comparative genomic analysis and phylogenetic position of Theileria equi.</title>
        <authorList>
            <person name="Kappmeyer L.S."/>
            <person name="Thiagarajan M."/>
            <person name="Herndon D.R."/>
            <person name="Ramsay J.D."/>
            <person name="Caler E."/>
            <person name="Djikeng A."/>
            <person name="Gillespie J.J."/>
            <person name="Lau A.O."/>
            <person name="Roalson E.H."/>
            <person name="Silva J.C."/>
            <person name="Silva M.G."/>
            <person name="Suarez C.E."/>
            <person name="Ueti M.W."/>
            <person name="Nene V.M."/>
            <person name="Mealey R.H."/>
            <person name="Knowles D.P."/>
            <person name="Brayton K.A."/>
        </authorList>
    </citation>
    <scope>NUCLEOTIDE SEQUENCE [LARGE SCALE GENOMIC DNA]</scope>
    <source>
        <strain evidence="2 3">WA</strain>
    </source>
</reference>
<sequence length="208" mass="24198">MRSFYDITSGAARFLFGGKFRPFETQRVSEPFFKLKVNDLNRGSYRNFSTGGQSNIKQEWLNYRETSKKLLTSGLNSSRYSYDVNSLTKLPKSYESHLQDDVKFSKCLGMNPLFTHYVNPLSIVSFAAKYLLSYRFLFIYMARTTFQAVRPLLAFCVFGEIMKLILANLSGGVPAYLFSFVLAFEVLYFFLQCYISYTFLMMFFTVMF</sequence>
<dbReference type="EMBL" id="ACOU01000002">
    <property type="protein sequence ID" value="EKX74108.1"/>
    <property type="molecule type" value="Genomic_DNA"/>
</dbReference>
<dbReference type="RefSeq" id="XP_004833560.1">
    <property type="nucleotide sequence ID" value="XM_004833503.1"/>
</dbReference>
<dbReference type="VEuPathDB" id="PiroplasmaDB:BEWA_041460"/>
<evidence type="ECO:0000256" key="1">
    <source>
        <dbReference type="SAM" id="Phobius"/>
    </source>
</evidence>
<feature type="transmembrane region" description="Helical" evidence="1">
    <location>
        <begin position="152"/>
        <end position="170"/>
    </location>
</feature>
<name>L1LG22_THEEQ</name>
<evidence type="ECO:0000313" key="2">
    <source>
        <dbReference type="EMBL" id="EKX74108.1"/>
    </source>
</evidence>
<keyword evidence="1" id="KW-1133">Transmembrane helix</keyword>
<gene>
    <name evidence="2" type="ORF">BEWA_041460</name>
</gene>
<protein>
    <submittedName>
        <fullName evidence="2">Uncharacterized protein</fullName>
    </submittedName>
</protein>
<dbReference type="GeneID" id="15807556"/>
<organism evidence="2 3">
    <name type="scientific">Theileria equi strain WA</name>
    <dbReference type="NCBI Taxonomy" id="1537102"/>
    <lineage>
        <taxon>Eukaryota</taxon>
        <taxon>Sar</taxon>
        <taxon>Alveolata</taxon>
        <taxon>Apicomplexa</taxon>
        <taxon>Aconoidasida</taxon>
        <taxon>Piroplasmida</taxon>
        <taxon>Theileriidae</taxon>
        <taxon>Theileria</taxon>
    </lineage>
</organism>
<keyword evidence="3" id="KW-1185">Reference proteome</keyword>